<dbReference type="EMBL" id="CCYD01002664">
    <property type="protein sequence ID" value="CEG47609.1"/>
    <property type="molecule type" value="Genomic_DNA"/>
</dbReference>
<sequence>MAYYFLQSVETDKLRNKADTLPAGLTKQHAFRSRTYVNDYCTCATASSAENPNNYSPISSGDERIMEPQ</sequence>
<keyword evidence="3" id="KW-1185">Reference proteome</keyword>
<dbReference type="AlphaFoldDB" id="A0A0P1B0V9"/>
<evidence type="ECO:0000313" key="2">
    <source>
        <dbReference type="EMBL" id="CEG47609.1"/>
    </source>
</evidence>
<evidence type="ECO:0000256" key="1">
    <source>
        <dbReference type="SAM" id="MobiDB-lite"/>
    </source>
</evidence>
<evidence type="ECO:0000313" key="3">
    <source>
        <dbReference type="Proteomes" id="UP000054928"/>
    </source>
</evidence>
<dbReference type="Proteomes" id="UP000054928">
    <property type="component" value="Unassembled WGS sequence"/>
</dbReference>
<dbReference type="RefSeq" id="XP_024583978.1">
    <property type="nucleotide sequence ID" value="XM_024718595.1"/>
</dbReference>
<accession>A0A0P1B0V9</accession>
<reference evidence="3" key="1">
    <citation type="submission" date="2014-09" db="EMBL/GenBank/DDBJ databases">
        <authorList>
            <person name="Sharma Rahul"/>
            <person name="Thines Marco"/>
        </authorList>
    </citation>
    <scope>NUCLEOTIDE SEQUENCE [LARGE SCALE GENOMIC DNA]</scope>
</reference>
<organism evidence="2 3">
    <name type="scientific">Plasmopara halstedii</name>
    <name type="common">Downy mildew of sunflower</name>
    <dbReference type="NCBI Taxonomy" id="4781"/>
    <lineage>
        <taxon>Eukaryota</taxon>
        <taxon>Sar</taxon>
        <taxon>Stramenopiles</taxon>
        <taxon>Oomycota</taxon>
        <taxon>Peronosporomycetes</taxon>
        <taxon>Peronosporales</taxon>
        <taxon>Peronosporaceae</taxon>
        <taxon>Plasmopara</taxon>
    </lineage>
</organism>
<proteinExistence type="predicted"/>
<feature type="compositionally biased region" description="Polar residues" evidence="1">
    <location>
        <begin position="48"/>
        <end position="59"/>
    </location>
</feature>
<name>A0A0P1B0V9_PLAHL</name>
<protein>
    <submittedName>
        <fullName evidence="2">Uncharacterized protein</fullName>
    </submittedName>
</protein>
<dbReference type="GeneID" id="36399814"/>
<feature type="region of interest" description="Disordered" evidence="1">
    <location>
        <begin position="48"/>
        <end position="69"/>
    </location>
</feature>